<evidence type="ECO:0000259" key="2">
    <source>
        <dbReference type="Pfam" id="PF03795"/>
    </source>
</evidence>
<dbReference type="KEGG" id="htx:EKK97_06970"/>
<accession>A0A6I6SIT6</accession>
<organism evidence="3 4">
    <name type="scientific">Billgrantia tianxiuensis</name>
    <dbReference type="NCBI Taxonomy" id="2497861"/>
    <lineage>
        <taxon>Bacteria</taxon>
        <taxon>Pseudomonadati</taxon>
        <taxon>Pseudomonadota</taxon>
        <taxon>Gammaproteobacteria</taxon>
        <taxon>Oceanospirillales</taxon>
        <taxon>Halomonadaceae</taxon>
        <taxon>Billgrantia</taxon>
    </lineage>
</organism>
<comment type="similarity">
    <text evidence="1">Belongs to the YciI family.</text>
</comment>
<protein>
    <submittedName>
        <fullName evidence="3">YciI family protein</fullName>
    </submittedName>
</protein>
<dbReference type="AlphaFoldDB" id="A0A6I6SIT6"/>
<proteinExistence type="inferred from homology"/>
<keyword evidence="4" id="KW-1185">Reference proteome</keyword>
<dbReference type="Proteomes" id="UP000464013">
    <property type="component" value="Chromosome"/>
</dbReference>
<dbReference type="OrthoDB" id="9807535at2"/>
<dbReference type="SUPFAM" id="SSF54909">
    <property type="entry name" value="Dimeric alpha+beta barrel"/>
    <property type="match status" value="1"/>
</dbReference>
<dbReference type="EMBL" id="CP035042">
    <property type="protein sequence ID" value="QHC49412.1"/>
    <property type="molecule type" value="Genomic_DNA"/>
</dbReference>
<dbReference type="InterPro" id="IPR005545">
    <property type="entry name" value="YCII"/>
</dbReference>
<name>A0A6I6SIT6_9GAMM</name>
<dbReference type="Gene3D" id="3.30.70.1060">
    <property type="entry name" value="Dimeric alpha+beta barrel"/>
    <property type="match status" value="1"/>
</dbReference>
<dbReference type="PANTHER" id="PTHR35174:SF3">
    <property type="entry name" value="BLL7171 PROTEIN"/>
    <property type="match status" value="1"/>
</dbReference>
<gene>
    <name evidence="3" type="ORF">EKK97_06970</name>
</gene>
<dbReference type="RefSeq" id="WP_159550635.1">
    <property type="nucleotide sequence ID" value="NZ_CP035042.1"/>
</dbReference>
<evidence type="ECO:0000313" key="4">
    <source>
        <dbReference type="Proteomes" id="UP000464013"/>
    </source>
</evidence>
<sequence>MKYLCLAYEEERIFSEMTEAQWHELLQETLDYVADLQKRGKLVLTNALQSATKAHTLRIRDDELIMTDGPFAETKEQLGGFFLIEVASEDEALEIAAGWPSARLGTIEVRPVEEELRPECRY</sequence>
<evidence type="ECO:0000313" key="3">
    <source>
        <dbReference type="EMBL" id="QHC49412.1"/>
    </source>
</evidence>
<dbReference type="Pfam" id="PF03795">
    <property type="entry name" value="YCII"/>
    <property type="match status" value="1"/>
</dbReference>
<dbReference type="PANTHER" id="PTHR35174">
    <property type="entry name" value="BLL7171 PROTEIN-RELATED"/>
    <property type="match status" value="1"/>
</dbReference>
<feature type="domain" description="YCII-related" evidence="2">
    <location>
        <begin position="1"/>
        <end position="114"/>
    </location>
</feature>
<dbReference type="InterPro" id="IPR011008">
    <property type="entry name" value="Dimeric_a/b-barrel"/>
</dbReference>
<reference evidence="3 4" key="1">
    <citation type="submission" date="2019-01" db="EMBL/GenBank/DDBJ databases">
        <title>Complete genome of a denitifying bacterium Halomons sp. BC-M4-5.</title>
        <authorList>
            <person name="Wang L."/>
            <person name="Shao Z."/>
        </authorList>
    </citation>
    <scope>NUCLEOTIDE SEQUENCE [LARGE SCALE GENOMIC DNA]</scope>
    <source>
        <strain evidence="3 4">BC-M4-5</strain>
    </source>
</reference>
<evidence type="ECO:0000256" key="1">
    <source>
        <dbReference type="ARBA" id="ARBA00007689"/>
    </source>
</evidence>